<dbReference type="Proteomes" id="UP001499974">
    <property type="component" value="Unassembled WGS sequence"/>
</dbReference>
<reference evidence="2" key="1">
    <citation type="journal article" date="2019" name="Int. J. Syst. Evol. Microbiol.">
        <title>The Global Catalogue of Microorganisms (GCM) 10K type strain sequencing project: providing services to taxonomists for standard genome sequencing and annotation.</title>
        <authorList>
            <consortium name="The Broad Institute Genomics Platform"/>
            <consortium name="The Broad Institute Genome Sequencing Center for Infectious Disease"/>
            <person name="Wu L."/>
            <person name="Ma J."/>
        </authorList>
    </citation>
    <scope>NUCLEOTIDE SEQUENCE [LARGE SCALE GENOMIC DNA]</scope>
    <source>
        <strain evidence="2">JCM 18531</strain>
    </source>
</reference>
<evidence type="ECO:0000313" key="2">
    <source>
        <dbReference type="Proteomes" id="UP001499974"/>
    </source>
</evidence>
<sequence length="198" mass="20520">MADTEIEFTVGTGAILPGVSLTFRQRWSARAGDVVAPAAAAAGGLEELDARLASSEELDALTSRAILVAAASGLASKRRLLGRVVAGAVLDDAEIDEATVLTSILERIDAPHVRALEQVRRAEAIVDASGERRQAHPAAEKELHSQVTNAVAGFPSAVIRALIGEGLLSGTVSWGGHSVISGLTDTGEQLLGWLNIEA</sequence>
<comment type="caution">
    <text evidence="1">The sequence shown here is derived from an EMBL/GenBank/DDBJ whole genome shotgun (WGS) entry which is preliminary data.</text>
</comment>
<dbReference type="RefSeq" id="WP_345520596.1">
    <property type="nucleotide sequence ID" value="NZ_BAABKM010000002.1"/>
</dbReference>
<proteinExistence type="predicted"/>
<name>A0ABP8X482_9ACTN</name>
<keyword evidence="2" id="KW-1185">Reference proteome</keyword>
<evidence type="ECO:0000313" key="1">
    <source>
        <dbReference type="EMBL" id="GAA4699459.1"/>
    </source>
</evidence>
<protein>
    <recommendedName>
        <fullName evidence="3">DUF222 domain-containing protein</fullName>
    </recommendedName>
</protein>
<evidence type="ECO:0008006" key="3">
    <source>
        <dbReference type="Google" id="ProtNLM"/>
    </source>
</evidence>
<organism evidence="1 2">
    <name type="scientific">Nocardioides conyzicola</name>
    <dbReference type="NCBI Taxonomy" id="1651781"/>
    <lineage>
        <taxon>Bacteria</taxon>
        <taxon>Bacillati</taxon>
        <taxon>Actinomycetota</taxon>
        <taxon>Actinomycetes</taxon>
        <taxon>Propionibacteriales</taxon>
        <taxon>Nocardioidaceae</taxon>
        <taxon>Nocardioides</taxon>
    </lineage>
</organism>
<accession>A0ABP8X482</accession>
<gene>
    <name evidence="1" type="ORF">GCM10023349_14710</name>
</gene>
<dbReference type="EMBL" id="BAABKM010000002">
    <property type="protein sequence ID" value="GAA4699459.1"/>
    <property type="molecule type" value="Genomic_DNA"/>
</dbReference>